<evidence type="ECO:0000313" key="7">
    <source>
        <dbReference type="Proteomes" id="UP001155182"/>
    </source>
</evidence>
<dbReference type="NCBIfam" id="TIGR00619">
    <property type="entry name" value="sbcd"/>
    <property type="match status" value="1"/>
</dbReference>
<dbReference type="EMBL" id="JAMWYS010000042">
    <property type="protein sequence ID" value="MCO4293731.1"/>
    <property type="molecule type" value="Genomic_DNA"/>
</dbReference>
<dbReference type="InterPro" id="IPR050535">
    <property type="entry name" value="DNA_Repair-Maintenance_Comp"/>
</dbReference>
<keyword evidence="4" id="KW-0235">DNA replication</keyword>
<evidence type="ECO:0000256" key="4">
    <source>
        <dbReference type="RuleBase" id="RU363069"/>
    </source>
</evidence>
<dbReference type="SUPFAM" id="SSF56300">
    <property type="entry name" value="Metallo-dependent phosphatases"/>
    <property type="match status" value="1"/>
</dbReference>
<dbReference type="InterPro" id="IPR029052">
    <property type="entry name" value="Metallo-depent_PP-like"/>
</dbReference>
<dbReference type="PANTHER" id="PTHR30337">
    <property type="entry name" value="COMPONENT OF ATP-DEPENDENT DSDNA EXONUCLEASE"/>
    <property type="match status" value="1"/>
</dbReference>
<evidence type="ECO:0000313" key="6">
    <source>
        <dbReference type="EMBL" id="MCO4293731.1"/>
    </source>
</evidence>
<dbReference type="InterPro" id="IPR004843">
    <property type="entry name" value="Calcineurin-like_PHP"/>
</dbReference>
<comment type="caution">
    <text evidence="6">The sequence shown here is derived from an EMBL/GenBank/DDBJ whole genome shotgun (WGS) entry which is preliminary data.</text>
</comment>
<evidence type="ECO:0000256" key="3">
    <source>
        <dbReference type="ARBA" id="ARBA00022839"/>
    </source>
</evidence>
<evidence type="ECO:0000256" key="1">
    <source>
        <dbReference type="ARBA" id="ARBA00022722"/>
    </source>
</evidence>
<dbReference type="GO" id="GO:0006260">
    <property type="term" value="P:DNA replication"/>
    <property type="evidence" value="ECO:0007669"/>
    <property type="project" value="UniProtKB-KW"/>
</dbReference>
<keyword evidence="4" id="KW-0255">Endonuclease</keyword>
<keyword evidence="7" id="KW-1185">Reference proteome</keyword>
<comment type="function">
    <text evidence="4">SbcCD cleaves DNA hairpin structures. These structures can inhibit DNA replication and are intermediates in certain DNA recombination reactions. The complex acts as a 3'-&gt;5' double strand exonuclease that can open hairpins. It also has a 5' single-strand endonuclease activity.</text>
</comment>
<dbReference type="GO" id="GO:0008408">
    <property type="term" value="F:3'-5' exonuclease activity"/>
    <property type="evidence" value="ECO:0007669"/>
    <property type="project" value="InterPro"/>
</dbReference>
<comment type="subunit">
    <text evidence="4">Heterodimer of SbcC and SbcD.</text>
</comment>
<protein>
    <recommendedName>
        <fullName evidence="4">Nuclease SbcCD subunit D</fullName>
    </recommendedName>
</protein>
<evidence type="ECO:0000256" key="2">
    <source>
        <dbReference type="ARBA" id="ARBA00022801"/>
    </source>
</evidence>
<dbReference type="PANTHER" id="PTHR30337:SF0">
    <property type="entry name" value="NUCLEASE SBCCD SUBUNIT D"/>
    <property type="match status" value="1"/>
</dbReference>
<name>A0A9X2F7D9_9SPHI</name>
<dbReference type="InterPro" id="IPR004593">
    <property type="entry name" value="SbcD"/>
</dbReference>
<dbReference type="CDD" id="cd00840">
    <property type="entry name" value="MPP_Mre11_N"/>
    <property type="match status" value="1"/>
</dbReference>
<sequence length="407" mass="46020">MRILHTADWHLGKRLERFSRLEEQRLVLDEICCIADEQNVDAVLVAGDLFDTFNPPTEAVELLYKTLKRLTNNGKRPVIAIAGNHDSPERIDAPDAIARECGIFFAGYPDTDLGKIKLDSGVEIVRTEPGFIELQLPSFSYPLRVLITPYANEVRLKTMLNAESNEDELRNLLQQKWQELANNYCDANGVNLLMAHLFFMKKGETPPDEPDDEKPILHIGGAQAIYSENIPTQIQYVALGHLHRYQTIDTKPCPVVYSSSPLSYSFSEAGQIKQVAIINIEPAKEVEIQKIALTQGKPLIRKSFDKVDDAVEWLSTNPDYLVELTIVSDEYLKSTDRKRLEQAHEGIVTLIPEIKSAPSDADRGNSSIDLSQDMETLFIQYFKHRKGQEPNDELLNLFKELKAEGNE</sequence>
<dbReference type="Gene3D" id="3.60.21.10">
    <property type="match status" value="1"/>
</dbReference>
<keyword evidence="2 4" id="KW-0378">Hydrolase</keyword>
<keyword evidence="1 4" id="KW-0540">Nuclease</keyword>
<dbReference type="Pfam" id="PF00149">
    <property type="entry name" value="Metallophos"/>
    <property type="match status" value="1"/>
</dbReference>
<dbReference type="RefSeq" id="WP_252588384.1">
    <property type="nucleotide sequence ID" value="NZ_JAMWYS010000042.1"/>
</dbReference>
<gene>
    <name evidence="4 6" type="primary">sbcD</name>
    <name evidence="6" type="ORF">NF867_12735</name>
</gene>
<comment type="similarity">
    <text evidence="4">Belongs to the SbcD family.</text>
</comment>
<evidence type="ECO:0000259" key="5">
    <source>
        <dbReference type="Pfam" id="PF00149"/>
    </source>
</evidence>
<feature type="domain" description="Calcineurin-like phosphoesterase" evidence="5">
    <location>
        <begin position="1"/>
        <end position="130"/>
    </location>
</feature>
<dbReference type="Proteomes" id="UP001155182">
    <property type="component" value="Unassembled WGS sequence"/>
</dbReference>
<organism evidence="6 7">
    <name type="scientific">Solitalea agri</name>
    <dbReference type="NCBI Taxonomy" id="2953739"/>
    <lineage>
        <taxon>Bacteria</taxon>
        <taxon>Pseudomonadati</taxon>
        <taxon>Bacteroidota</taxon>
        <taxon>Sphingobacteriia</taxon>
        <taxon>Sphingobacteriales</taxon>
        <taxon>Sphingobacteriaceae</taxon>
        <taxon>Solitalea</taxon>
    </lineage>
</organism>
<dbReference type="InterPro" id="IPR041796">
    <property type="entry name" value="Mre11_N"/>
</dbReference>
<dbReference type="GO" id="GO:0006310">
    <property type="term" value="P:DNA recombination"/>
    <property type="evidence" value="ECO:0007669"/>
    <property type="project" value="UniProtKB-KW"/>
</dbReference>
<dbReference type="AlphaFoldDB" id="A0A9X2F7D9"/>
<proteinExistence type="inferred from homology"/>
<keyword evidence="3 4" id="KW-0269">Exonuclease</keyword>
<dbReference type="GO" id="GO:0004519">
    <property type="term" value="F:endonuclease activity"/>
    <property type="evidence" value="ECO:0007669"/>
    <property type="project" value="UniProtKB-KW"/>
</dbReference>
<accession>A0A9X2F7D9</accession>
<keyword evidence="4" id="KW-0233">DNA recombination</keyword>
<reference evidence="6" key="1">
    <citation type="submission" date="2022-06" db="EMBL/GenBank/DDBJ databases">
        <title>Solitalea sp. MAHUQ-68 isolated from rhizospheric soil.</title>
        <authorList>
            <person name="Huq M.A."/>
        </authorList>
    </citation>
    <scope>NUCLEOTIDE SEQUENCE</scope>
    <source>
        <strain evidence="6">MAHUQ-68</strain>
    </source>
</reference>